<dbReference type="SUPFAM" id="SSF116726">
    <property type="entry name" value="TrkA C-terminal domain-like"/>
    <property type="match status" value="1"/>
</dbReference>
<evidence type="ECO:0000259" key="2">
    <source>
        <dbReference type="PROSITE" id="PS51202"/>
    </source>
</evidence>
<dbReference type="AlphaFoldDB" id="A0A2G6K8S6"/>
<dbReference type="PROSITE" id="PS51201">
    <property type="entry name" value="RCK_N"/>
    <property type="match status" value="1"/>
</dbReference>
<protein>
    <submittedName>
        <fullName evidence="3">Potassium transporter</fullName>
    </submittedName>
</protein>
<dbReference type="Gene3D" id="3.30.70.1450">
    <property type="entry name" value="Regulator of K+ conductance, C-terminal domain"/>
    <property type="match status" value="1"/>
</dbReference>
<dbReference type="GO" id="GO:0008324">
    <property type="term" value="F:monoatomic cation transmembrane transporter activity"/>
    <property type="evidence" value="ECO:0007669"/>
    <property type="project" value="InterPro"/>
</dbReference>
<name>A0A2G6K8S6_9ACTN</name>
<dbReference type="EMBL" id="PDSL01000054">
    <property type="protein sequence ID" value="PIE32064.1"/>
    <property type="molecule type" value="Genomic_DNA"/>
</dbReference>
<evidence type="ECO:0000313" key="4">
    <source>
        <dbReference type="Proteomes" id="UP000230914"/>
    </source>
</evidence>
<sequence>MLTGLATGNVTHEGEIVVIGMGRFGSALARTLVDLGYEVLGVDADEDKVQDMSGTLTHVVQADTTSVRALRQIGAGDAVTAVVCIGTGIESSVLTTTALVDLGVKNIWAKAITEPHGRILQRVGAHHVVFPEAEMGSRVAHLVTGQMLEFLALDDNFVIAEMVSPKELLGVPLGESDLRSKYKVTVVCVKPLGGQFTYAERTTVLRKSDVIVIAGHRDDVERFSDDSSQR</sequence>
<dbReference type="InterPro" id="IPR036291">
    <property type="entry name" value="NAD(P)-bd_dom_sf"/>
</dbReference>
<dbReference type="Pfam" id="PF02080">
    <property type="entry name" value="TrkA_C"/>
    <property type="match status" value="1"/>
</dbReference>
<evidence type="ECO:0000259" key="1">
    <source>
        <dbReference type="PROSITE" id="PS51201"/>
    </source>
</evidence>
<dbReference type="GO" id="GO:0006813">
    <property type="term" value="P:potassium ion transport"/>
    <property type="evidence" value="ECO:0007669"/>
    <property type="project" value="InterPro"/>
</dbReference>
<comment type="caution">
    <text evidence="3">The sequence shown here is derived from an EMBL/GenBank/DDBJ whole genome shotgun (WGS) entry which is preliminary data.</text>
</comment>
<evidence type="ECO:0000313" key="3">
    <source>
        <dbReference type="EMBL" id="PIE32064.1"/>
    </source>
</evidence>
<dbReference type="PANTHER" id="PTHR43833:SF7">
    <property type="entry name" value="KTR SYSTEM POTASSIUM UPTAKE PROTEIN C"/>
    <property type="match status" value="1"/>
</dbReference>
<dbReference type="InterPro" id="IPR050721">
    <property type="entry name" value="Trk_Ktr_HKT_K-transport"/>
</dbReference>
<organism evidence="3 4">
    <name type="scientific">Ilumatobacter coccineus</name>
    <dbReference type="NCBI Taxonomy" id="467094"/>
    <lineage>
        <taxon>Bacteria</taxon>
        <taxon>Bacillati</taxon>
        <taxon>Actinomycetota</taxon>
        <taxon>Acidimicrobiia</taxon>
        <taxon>Acidimicrobiales</taxon>
        <taxon>Ilumatobacteraceae</taxon>
        <taxon>Ilumatobacter</taxon>
    </lineage>
</organism>
<dbReference type="InterPro" id="IPR006037">
    <property type="entry name" value="RCK_C"/>
</dbReference>
<dbReference type="PROSITE" id="PS51202">
    <property type="entry name" value="RCK_C"/>
    <property type="match status" value="1"/>
</dbReference>
<dbReference type="InterPro" id="IPR003148">
    <property type="entry name" value="RCK_N"/>
</dbReference>
<dbReference type="SUPFAM" id="SSF51735">
    <property type="entry name" value="NAD(P)-binding Rossmann-fold domains"/>
    <property type="match status" value="1"/>
</dbReference>
<feature type="domain" description="RCK C-terminal" evidence="2">
    <location>
        <begin position="145"/>
        <end position="229"/>
    </location>
</feature>
<proteinExistence type="predicted"/>
<dbReference type="Pfam" id="PF02254">
    <property type="entry name" value="TrkA_N"/>
    <property type="match status" value="1"/>
</dbReference>
<feature type="domain" description="RCK N-terminal" evidence="1">
    <location>
        <begin position="13"/>
        <end position="129"/>
    </location>
</feature>
<reference evidence="3 4" key="1">
    <citation type="submission" date="2017-10" db="EMBL/GenBank/DDBJ databases">
        <title>Novel microbial diversity and functional potential in the marine mammal oral microbiome.</title>
        <authorList>
            <person name="Dudek N.K."/>
            <person name="Sun C.L."/>
            <person name="Burstein D."/>
            <person name="Kantor R.S."/>
            <person name="Aliaga Goltsman D.S."/>
            <person name="Bik E.M."/>
            <person name="Thomas B.C."/>
            <person name="Banfield J.F."/>
            <person name="Relman D.A."/>
        </authorList>
    </citation>
    <scope>NUCLEOTIDE SEQUENCE [LARGE SCALE GENOMIC DNA]</scope>
    <source>
        <strain evidence="3">DOLJORAL78_61_10</strain>
    </source>
</reference>
<dbReference type="Gene3D" id="3.40.50.720">
    <property type="entry name" value="NAD(P)-binding Rossmann-like Domain"/>
    <property type="match status" value="1"/>
</dbReference>
<dbReference type="Proteomes" id="UP000230914">
    <property type="component" value="Unassembled WGS sequence"/>
</dbReference>
<dbReference type="InterPro" id="IPR036721">
    <property type="entry name" value="RCK_C_sf"/>
</dbReference>
<accession>A0A2G6K8S6</accession>
<dbReference type="PANTHER" id="PTHR43833">
    <property type="entry name" value="POTASSIUM CHANNEL PROTEIN 2-RELATED-RELATED"/>
    <property type="match status" value="1"/>
</dbReference>
<gene>
    <name evidence="3" type="ORF">CSA55_04215</name>
</gene>